<reference evidence="3" key="1">
    <citation type="submission" date="2017-09" db="EMBL/GenBank/DDBJ databases">
        <title>Contemporary evolution of a Lepidopteran species, Heliothis virescens, in response to modern agricultural practices.</title>
        <authorList>
            <person name="Fritz M.L."/>
            <person name="Deyonke A.M."/>
            <person name="Papanicolaou A."/>
            <person name="Micinski S."/>
            <person name="Westbrook J."/>
            <person name="Gould F."/>
        </authorList>
    </citation>
    <scope>NUCLEOTIDE SEQUENCE [LARGE SCALE GENOMIC DNA]</scope>
    <source>
        <strain evidence="3">HvINT-</strain>
        <tissue evidence="3">Whole body</tissue>
    </source>
</reference>
<feature type="transmembrane region" description="Helical" evidence="2">
    <location>
        <begin position="75"/>
        <end position="97"/>
    </location>
</feature>
<protein>
    <submittedName>
        <fullName evidence="3">Uncharacterized protein</fullName>
    </submittedName>
</protein>
<feature type="region of interest" description="Disordered" evidence="1">
    <location>
        <begin position="1"/>
        <end position="29"/>
    </location>
</feature>
<comment type="caution">
    <text evidence="3">The sequence shown here is derived from an EMBL/GenBank/DDBJ whole genome shotgun (WGS) entry which is preliminary data.</text>
</comment>
<dbReference type="STRING" id="7102.A0A2A4J9P2"/>
<evidence type="ECO:0000313" key="3">
    <source>
        <dbReference type="EMBL" id="PCG68113.1"/>
    </source>
</evidence>
<dbReference type="EMBL" id="NWSH01002507">
    <property type="protein sequence ID" value="PCG68113.1"/>
    <property type="molecule type" value="Genomic_DNA"/>
</dbReference>
<gene>
    <name evidence="3" type="ORF">B5V51_5581</name>
</gene>
<organism evidence="3">
    <name type="scientific">Heliothis virescens</name>
    <name type="common">Tobacco budworm moth</name>
    <dbReference type="NCBI Taxonomy" id="7102"/>
    <lineage>
        <taxon>Eukaryota</taxon>
        <taxon>Metazoa</taxon>
        <taxon>Ecdysozoa</taxon>
        <taxon>Arthropoda</taxon>
        <taxon>Hexapoda</taxon>
        <taxon>Insecta</taxon>
        <taxon>Pterygota</taxon>
        <taxon>Neoptera</taxon>
        <taxon>Endopterygota</taxon>
        <taxon>Lepidoptera</taxon>
        <taxon>Glossata</taxon>
        <taxon>Ditrysia</taxon>
        <taxon>Noctuoidea</taxon>
        <taxon>Noctuidae</taxon>
        <taxon>Heliothinae</taxon>
        <taxon>Heliothis</taxon>
    </lineage>
</organism>
<name>A0A2A4J9P2_HELVI</name>
<keyword evidence="2" id="KW-0472">Membrane</keyword>
<evidence type="ECO:0000256" key="1">
    <source>
        <dbReference type="SAM" id="MobiDB-lite"/>
    </source>
</evidence>
<sequence>MGICVSCRRRERKAPEKRSVPGAGGPAKGTAAAELLPRRVDQLTAMANSMSNIKMTNPIKGIVSKRRKRYIKDGFNLDLACILLCVLVLLPCAATRWRPEIDVVCR</sequence>
<keyword evidence="2" id="KW-0812">Transmembrane</keyword>
<evidence type="ECO:0000256" key="2">
    <source>
        <dbReference type="SAM" id="Phobius"/>
    </source>
</evidence>
<proteinExistence type="predicted"/>
<dbReference type="AlphaFoldDB" id="A0A2A4J9P2"/>
<accession>A0A2A4J9P2</accession>
<keyword evidence="2" id="KW-1133">Transmembrane helix</keyword>